<gene>
    <name evidence="1" type="ORF">HYQ56_0651</name>
    <name evidence="2" type="ORF">QP235_04870</name>
    <name evidence="3" type="ORF">RON39_02945</name>
</gene>
<organism evidence="1 4">
    <name type="scientific">Lactobacillus crispatus</name>
    <dbReference type="NCBI Taxonomy" id="47770"/>
    <lineage>
        <taxon>Bacteria</taxon>
        <taxon>Bacillati</taxon>
        <taxon>Bacillota</taxon>
        <taxon>Bacilli</taxon>
        <taxon>Lactobacillales</taxon>
        <taxon>Lactobacillaceae</taxon>
        <taxon>Lactobacillus</taxon>
    </lineage>
</organism>
<dbReference type="EMBL" id="JACCPP010000009">
    <property type="protein sequence ID" value="MBI1707672.1"/>
    <property type="molecule type" value="Genomic_DNA"/>
</dbReference>
<dbReference type="Proteomes" id="UP001230300">
    <property type="component" value="Unassembled WGS sequence"/>
</dbReference>
<name>A0AAP4CEG3_9LACO</name>
<evidence type="ECO:0000313" key="4">
    <source>
        <dbReference type="Proteomes" id="UP001194414"/>
    </source>
</evidence>
<proteinExistence type="predicted"/>
<evidence type="ECO:0000313" key="3">
    <source>
        <dbReference type="EMBL" id="MDT9609089.1"/>
    </source>
</evidence>
<reference evidence="3" key="3">
    <citation type="submission" date="2023-08" db="EMBL/GenBank/DDBJ databases">
        <title>Lactobacillus from the Female Urinary Tract.</title>
        <authorList>
            <person name="Stegman N."/>
            <person name="Jackson B."/>
            <person name="Steiling M."/>
            <person name="Sedano C."/>
            <person name="Wolfe A."/>
            <person name="Putonti C."/>
        </authorList>
    </citation>
    <scope>NUCLEOTIDE SEQUENCE</scope>
    <source>
        <strain evidence="3">UMB5661</strain>
    </source>
</reference>
<evidence type="ECO:0000313" key="2">
    <source>
        <dbReference type="EMBL" id="MDK6502531.1"/>
    </source>
</evidence>
<reference evidence="1" key="1">
    <citation type="submission" date="2020-07" db="EMBL/GenBank/DDBJ databases">
        <title>Comparative genomics analyses of Lactobacillus crispatus isolated from different ecological niches.</title>
        <authorList>
            <person name="Mancino W."/>
            <person name="Mancabelli L."/>
            <person name="Lugli G.A."/>
            <person name="Milani C."/>
            <person name="Viappiani A."/>
            <person name="Anzalone R."/>
            <person name="Longhi G."/>
            <person name="Ventura M."/>
            <person name="Turroni F."/>
        </authorList>
    </citation>
    <scope>NUCLEOTIDE SEQUENCE</scope>
    <source>
        <strain evidence="1">LB65</strain>
    </source>
</reference>
<dbReference type="AlphaFoldDB" id="A0AAP4CEG3"/>
<dbReference type="EMBL" id="JAVTXN010000009">
    <property type="protein sequence ID" value="MDT9609089.1"/>
    <property type="molecule type" value="Genomic_DNA"/>
</dbReference>
<evidence type="ECO:0000313" key="1">
    <source>
        <dbReference type="EMBL" id="MBI1707672.1"/>
    </source>
</evidence>
<dbReference type="RefSeq" id="WP_223845443.1">
    <property type="nucleotide sequence ID" value="NZ_CP047415.1"/>
</dbReference>
<dbReference type="EMBL" id="JASOGN010000014">
    <property type="protein sequence ID" value="MDK6502531.1"/>
    <property type="molecule type" value="Genomic_DNA"/>
</dbReference>
<accession>A0AAP4CEG3</accession>
<dbReference type="Proteomes" id="UP001253287">
    <property type="component" value="Unassembled WGS sequence"/>
</dbReference>
<sequence>MAKIKEFNEDPEWSDYIMDYEEKILEREQDAREEGLIKGREEGKEEGFKEGIVYGIHNLITIMRDYGENNQRILQRLKQKYGSDFTDEQLENFLKQN</sequence>
<comment type="caution">
    <text evidence="1">The sequence shown here is derived from an EMBL/GenBank/DDBJ whole genome shotgun (WGS) entry which is preliminary data.</text>
</comment>
<protein>
    <submittedName>
        <fullName evidence="1">Uncharacterized protein</fullName>
    </submittedName>
</protein>
<dbReference type="Proteomes" id="UP001194414">
    <property type="component" value="Unassembled WGS sequence"/>
</dbReference>
<reference evidence="2" key="2">
    <citation type="submission" date="2023-05" db="EMBL/GenBank/DDBJ databases">
        <title>Cataloging the Phylogenetic Diversity of Human Bladder Bacteria.</title>
        <authorList>
            <person name="Du J."/>
        </authorList>
    </citation>
    <scope>NUCLEOTIDE SEQUENCE</scope>
    <source>
        <strain evidence="2">UMB9226</strain>
    </source>
</reference>